<dbReference type="Proteomes" id="UP000676336">
    <property type="component" value="Unassembled WGS sequence"/>
</dbReference>
<protein>
    <submittedName>
        <fullName evidence="2">Uncharacterized protein</fullName>
    </submittedName>
</protein>
<evidence type="ECO:0000313" key="3">
    <source>
        <dbReference type="Proteomes" id="UP000676336"/>
    </source>
</evidence>
<comment type="caution">
    <text evidence="2">The sequence shown here is derived from an EMBL/GenBank/DDBJ whole genome shotgun (WGS) entry which is preliminary data.</text>
</comment>
<accession>A0A8S2XCQ7</accession>
<dbReference type="AlphaFoldDB" id="A0A8S2XCQ7"/>
<sequence length="69" mass="8084">MNHPYNSVRDIGYEPWMFHNEALSHIQLSNIEKLSLQLPIDQQFFSIIPKLENLLSLTVAIPTENHRLQ</sequence>
<name>A0A8S2XCQ7_9BILA</name>
<dbReference type="EMBL" id="CAJOBH010050714">
    <property type="protein sequence ID" value="CAF4377927.1"/>
    <property type="molecule type" value="Genomic_DNA"/>
</dbReference>
<gene>
    <name evidence="1" type="ORF">BYL167_LOCUS30614</name>
    <name evidence="2" type="ORF">SMN809_LOCUS34447</name>
</gene>
<evidence type="ECO:0000313" key="1">
    <source>
        <dbReference type="EMBL" id="CAF4377927.1"/>
    </source>
</evidence>
<organism evidence="2 3">
    <name type="scientific">Rotaria magnacalcarata</name>
    <dbReference type="NCBI Taxonomy" id="392030"/>
    <lineage>
        <taxon>Eukaryota</taxon>
        <taxon>Metazoa</taxon>
        <taxon>Spiralia</taxon>
        <taxon>Gnathifera</taxon>
        <taxon>Rotifera</taxon>
        <taxon>Eurotatoria</taxon>
        <taxon>Bdelloidea</taxon>
        <taxon>Philodinida</taxon>
        <taxon>Philodinidae</taxon>
        <taxon>Rotaria</taxon>
    </lineage>
</organism>
<dbReference type="Proteomes" id="UP000681967">
    <property type="component" value="Unassembled WGS sequence"/>
</dbReference>
<proteinExistence type="predicted"/>
<evidence type="ECO:0000313" key="2">
    <source>
        <dbReference type="EMBL" id="CAF4490412.1"/>
    </source>
</evidence>
<reference evidence="2" key="1">
    <citation type="submission" date="2021-02" db="EMBL/GenBank/DDBJ databases">
        <authorList>
            <person name="Nowell W R."/>
        </authorList>
    </citation>
    <scope>NUCLEOTIDE SEQUENCE</scope>
</reference>
<feature type="non-terminal residue" evidence="2">
    <location>
        <position position="69"/>
    </location>
</feature>
<dbReference type="EMBL" id="CAJOBI010079122">
    <property type="protein sequence ID" value="CAF4490412.1"/>
    <property type="molecule type" value="Genomic_DNA"/>
</dbReference>